<comment type="similarity">
    <text evidence="8 9">Belongs to the TonB-dependent receptor family.</text>
</comment>
<dbReference type="AlphaFoldDB" id="M7N5M6"/>
<dbReference type="GO" id="GO:0009279">
    <property type="term" value="C:cell outer membrane"/>
    <property type="evidence" value="ECO:0007669"/>
    <property type="project" value="UniProtKB-SubCell"/>
</dbReference>
<keyword evidence="7 8" id="KW-0998">Cell outer membrane</keyword>
<evidence type="ECO:0000256" key="5">
    <source>
        <dbReference type="ARBA" id="ARBA00023077"/>
    </source>
</evidence>
<feature type="chain" id="PRO_5004081902" evidence="10">
    <location>
        <begin position="29"/>
        <end position="871"/>
    </location>
</feature>
<dbReference type="InterPro" id="IPR037066">
    <property type="entry name" value="Plug_dom_sf"/>
</dbReference>
<gene>
    <name evidence="13" type="primary">fepA_2</name>
    <name evidence="13" type="ORF">ADICEAN_02248</name>
</gene>
<evidence type="ECO:0000256" key="3">
    <source>
        <dbReference type="ARBA" id="ARBA00022452"/>
    </source>
</evidence>
<dbReference type="CDD" id="cd01347">
    <property type="entry name" value="ligand_gated_channel"/>
    <property type="match status" value="1"/>
</dbReference>
<dbReference type="EMBL" id="AODQ01000052">
    <property type="protein sequence ID" value="EMR02592.1"/>
    <property type="molecule type" value="Genomic_DNA"/>
</dbReference>
<dbReference type="InterPro" id="IPR012910">
    <property type="entry name" value="Plug_dom"/>
</dbReference>
<evidence type="ECO:0000256" key="2">
    <source>
        <dbReference type="ARBA" id="ARBA00022448"/>
    </source>
</evidence>
<comment type="subcellular location">
    <subcellularLocation>
        <location evidence="1 8">Cell outer membrane</location>
        <topology evidence="1 8">Multi-pass membrane protein</topology>
    </subcellularLocation>
</comment>
<keyword evidence="4 8" id="KW-0812">Transmembrane</keyword>
<evidence type="ECO:0000313" key="14">
    <source>
        <dbReference type="Proteomes" id="UP000011910"/>
    </source>
</evidence>
<dbReference type="PANTHER" id="PTHR47234">
    <property type="match status" value="1"/>
</dbReference>
<sequence length="871" mass="95879">MNPFPLQKKIFKLLYCLLVLLVSGGTLTAQTGQAVSGRVLNERNEPLTGVTVLVKGTTAGTVTDASGNYELQVPNLGATLVYSYIGFARQEVRIANRSRIDVVLKEEEDRLQELVVVGSRSQNRSVTETPVAIDIIPIQEIIGTSGQLDVNMLLQYVAPSFNVNRQSGSDGSDHVDPATIRGLGPDQTLVLINGKRRHQSSLINIFGTRGRGNTGTDLNTIPAAAIDRVEILRDGASAQYGSDAIAGVINIVLKSSVNEFTGSINTGVTTEGDGENLQLNGNYGFELGQLAGKRGFVNMTMDYLHRNRTNRPADPNVYEVYRRQFGDALSDNFATILNAELPVSEQSSFYAFGGFNFRDTDAYAWTREAGDDRNIPSIYPNGFDPRIQSRITDRSISAGLRSSIKDWAVDLNNTYGANRFHYLVDGTLNASLLDESPTRFDAGGFELAQNTTSINLSRYFQDFLAGTNIAFGTEYRLERYQIFAGEEASWRNYGIIDTVIDGRLQQYDRLGRAGGSQGFPGFNPDNELDEYRTNIGVYVDGEFDFSRKFMIAAAARFEHYSDFGRTLNGKLATRLALTEAFALRGSLSTGFRAPSLAQIYFNSTFTDFVGGVAVDKVIAGNTSSITRKLGIPALKEERALNASLGFTATLGNFTATVDGYYVDIDDRIVLTGAFEDTDDVIGPDLQALNVGAAQFFTNAVDTRTRGLDVILNYNQRFGTDNRLNLSLAGNFNDMEITGINTTQRLQSKEDIYFGRREQLFLIASAPPSKINLIADYRFSGWNINAKLMRFGEIVLEDWDGEDDVYEANYTTDLAIARSFGDHLSLTLGGINIFDVYPTRQDPVATESGGLWDPVQMGFTGRFLYARLRLSL</sequence>
<feature type="domain" description="TonB-dependent receptor-like beta-barrel" evidence="11">
    <location>
        <begin position="350"/>
        <end position="832"/>
    </location>
</feature>
<dbReference type="SUPFAM" id="SSF56935">
    <property type="entry name" value="Porins"/>
    <property type="match status" value="1"/>
</dbReference>
<keyword evidence="13" id="KW-0675">Receptor</keyword>
<feature type="domain" description="TonB-dependent receptor plug" evidence="12">
    <location>
        <begin position="126"/>
        <end position="248"/>
    </location>
</feature>
<reference evidence="13 14" key="1">
    <citation type="journal article" date="2013" name="Genome Announc.">
        <title>Draft Genome Sequence of Cesiribacter andamanensis Strain AMV16T, Isolated from a Soil Sample from a Mud Volcano in the Andaman Islands, India.</title>
        <authorList>
            <person name="Shivaji S."/>
            <person name="Ara S."/>
            <person name="Begum Z."/>
            <person name="Srinivas T.N."/>
            <person name="Singh A."/>
            <person name="Kumar Pinnaka A."/>
        </authorList>
    </citation>
    <scope>NUCLEOTIDE SEQUENCE [LARGE SCALE GENOMIC DNA]</scope>
    <source>
        <strain evidence="13 14">AMV16</strain>
    </source>
</reference>
<dbReference type="Pfam" id="PF07715">
    <property type="entry name" value="Plug"/>
    <property type="match status" value="1"/>
</dbReference>
<evidence type="ECO:0000256" key="9">
    <source>
        <dbReference type="RuleBase" id="RU003357"/>
    </source>
</evidence>
<dbReference type="Gene3D" id="2.170.130.10">
    <property type="entry name" value="TonB-dependent receptor, plug domain"/>
    <property type="match status" value="1"/>
</dbReference>
<keyword evidence="3 8" id="KW-1134">Transmembrane beta strand</keyword>
<protein>
    <submittedName>
        <fullName evidence="13">Enterobactin outer-membrane receptor</fullName>
    </submittedName>
</protein>
<evidence type="ECO:0000256" key="4">
    <source>
        <dbReference type="ARBA" id="ARBA00022692"/>
    </source>
</evidence>
<dbReference type="Gene3D" id="2.40.170.20">
    <property type="entry name" value="TonB-dependent receptor, beta-barrel domain"/>
    <property type="match status" value="1"/>
</dbReference>
<organism evidence="13 14">
    <name type="scientific">Cesiribacter andamanensis AMV16</name>
    <dbReference type="NCBI Taxonomy" id="1279009"/>
    <lineage>
        <taxon>Bacteria</taxon>
        <taxon>Pseudomonadati</taxon>
        <taxon>Bacteroidota</taxon>
        <taxon>Cytophagia</taxon>
        <taxon>Cytophagales</taxon>
        <taxon>Cesiribacteraceae</taxon>
        <taxon>Cesiribacter</taxon>
    </lineage>
</organism>
<proteinExistence type="inferred from homology"/>
<accession>M7N5M6</accession>
<dbReference type="InterPro" id="IPR008969">
    <property type="entry name" value="CarboxyPept-like_regulatory"/>
</dbReference>
<keyword evidence="2 8" id="KW-0813">Transport</keyword>
<keyword evidence="10" id="KW-0732">Signal</keyword>
<dbReference type="Proteomes" id="UP000011910">
    <property type="component" value="Unassembled WGS sequence"/>
</dbReference>
<evidence type="ECO:0000256" key="10">
    <source>
        <dbReference type="SAM" id="SignalP"/>
    </source>
</evidence>
<dbReference type="RefSeq" id="WP_009195641.1">
    <property type="nucleotide sequence ID" value="NZ_AODQ01000052.1"/>
</dbReference>
<feature type="signal peptide" evidence="10">
    <location>
        <begin position="1"/>
        <end position="28"/>
    </location>
</feature>
<dbReference type="PANTHER" id="PTHR47234:SF3">
    <property type="entry name" value="SECRETIN_TONB SHORT N-TERMINAL DOMAIN-CONTAINING PROTEIN"/>
    <property type="match status" value="1"/>
</dbReference>
<evidence type="ECO:0000256" key="8">
    <source>
        <dbReference type="PROSITE-ProRule" id="PRU01360"/>
    </source>
</evidence>
<dbReference type="eggNOG" id="COG4771">
    <property type="taxonomic scope" value="Bacteria"/>
</dbReference>
<dbReference type="InterPro" id="IPR036942">
    <property type="entry name" value="Beta-barrel_TonB_sf"/>
</dbReference>
<dbReference type="SUPFAM" id="SSF49464">
    <property type="entry name" value="Carboxypeptidase regulatory domain-like"/>
    <property type="match status" value="1"/>
</dbReference>
<keyword evidence="5 9" id="KW-0798">TonB box</keyword>
<dbReference type="InterPro" id="IPR039426">
    <property type="entry name" value="TonB-dep_rcpt-like"/>
</dbReference>
<dbReference type="PATRIC" id="fig|1279009.4.peg.2282"/>
<dbReference type="Gene3D" id="2.60.40.1120">
    <property type="entry name" value="Carboxypeptidase-like, regulatory domain"/>
    <property type="match status" value="1"/>
</dbReference>
<dbReference type="Pfam" id="PF00593">
    <property type="entry name" value="TonB_dep_Rec_b-barrel"/>
    <property type="match status" value="1"/>
</dbReference>
<dbReference type="OrthoDB" id="9805434at2"/>
<keyword evidence="14" id="KW-1185">Reference proteome</keyword>
<dbReference type="InterPro" id="IPR000531">
    <property type="entry name" value="Beta-barrel_TonB"/>
</dbReference>
<evidence type="ECO:0000256" key="6">
    <source>
        <dbReference type="ARBA" id="ARBA00023136"/>
    </source>
</evidence>
<evidence type="ECO:0000259" key="12">
    <source>
        <dbReference type="Pfam" id="PF07715"/>
    </source>
</evidence>
<evidence type="ECO:0000256" key="7">
    <source>
        <dbReference type="ARBA" id="ARBA00023237"/>
    </source>
</evidence>
<keyword evidence="6 8" id="KW-0472">Membrane</keyword>
<dbReference type="PROSITE" id="PS52016">
    <property type="entry name" value="TONB_DEPENDENT_REC_3"/>
    <property type="match status" value="1"/>
</dbReference>
<evidence type="ECO:0000259" key="11">
    <source>
        <dbReference type="Pfam" id="PF00593"/>
    </source>
</evidence>
<evidence type="ECO:0000256" key="1">
    <source>
        <dbReference type="ARBA" id="ARBA00004571"/>
    </source>
</evidence>
<dbReference type="Pfam" id="PF13715">
    <property type="entry name" value="CarbopepD_reg_2"/>
    <property type="match status" value="1"/>
</dbReference>
<dbReference type="STRING" id="1279009.ADICEAN_02248"/>
<name>M7N5M6_9BACT</name>
<evidence type="ECO:0000313" key="13">
    <source>
        <dbReference type="EMBL" id="EMR02592.1"/>
    </source>
</evidence>
<comment type="caution">
    <text evidence="13">The sequence shown here is derived from an EMBL/GenBank/DDBJ whole genome shotgun (WGS) entry which is preliminary data.</text>
</comment>